<proteinExistence type="predicted"/>
<reference evidence="2 3" key="1">
    <citation type="submission" date="2017-08" db="EMBL/GenBank/DDBJ databases">
        <title>Functional genomic and metabolic studies of the symbiotic interactions of six Microcystis-dominated communities.</title>
        <authorList>
            <person name="Li Q."/>
            <person name="Lin F."/>
        </authorList>
    </citation>
    <scope>NUCLEOTIDE SEQUENCE [LARGE SCALE GENOMIC DNA]</scope>
    <source>
        <strain evidence="2">DA14</strain>
    </source>
</reference>
<evidence type="ECO:0000313" key="2">
    <source>
        <dbReference type="EMBL" id="REJ60278.1"/>
    </source>
</evidence>
<feature type="region of interest" description="Disordered" evidence="1">
    <location>
        <begin position="54"/>
        <end position="74"/>
    </location>
</feature>
<evidence type="ECO:0000313" key="3">
    <source>
        <dbReference type="Proteomes" id="UP000256301"/>
    </source>
</evidence>
<comment type="caution">
    <text evidence="2">The sequence shown here is derived from an EMBL/GenBank/DDBJ whole genome shotgun (WGS) entry which is preliminary data.</text>
</comment>
<dbReference type="AlphaFoldDB" id="A0A3E0MLD3"/>
<evidence type="ECO:0000256" key="1">
    <source>
        <dbReference type="SAM" id="MobiDB-lite"/>
    </source>
</evidence>
<sequence>MMEDYATGLEEQRNNTPVAWLRDIKYRILLCRSLKHDLYDYLIDCHSSLTYNHGKLNQESENETGTYSENFSRR</sequence>
<organism evidence="2 3">
    <name type="scientific">Microcystis aeruginosa DA14</name>
    <dbReference type="NCBI Taxonomy" id="1987506"/>
    <lineage>
        <taxon>Bacteria</taxon>
        <taxon>Bacillati</taxon>
        <taxon>Cyanobacteriota</taxon>
        <taxon>Cyanophyceae</taxon>
        <taxon>Oscillatoriophycideae</taxon>
        <taxon>Chroococcales</taxon>
        <taxon>Microcystaceae</taxon>
        <taxon>Microcystis</taxon>
    </lineage>
</organism>
<accession>A0A3E0MLD3</accession>
<gene>
    <name evidence="2" type="ORF">DWQ56_03300</name>
</gene>
<protein>
    <submittedName>
        <fullName evidence="2">Uncharacterized protein</fullName>
    </submittedName>
</protein>
<dbReference type="EMBL" id="QQWE01000001">
    <property type="protein sequence ID" value="REJ60278.1"/>
    <property type="molecule type" value="Genomic_DNA"/>
</dbReference>
<name>A0A3E0MLD3_MICAE</name>
<dbReference type="Proteomes" id="UP000256301">
    <property type="component" value="Unassembled WGS sequence"/>
</dbReference>